<comment type="caution">
    <text evidence="2">The sequence shown here is derived from an EMBL/GenBank/DDBJ whole genome shotgun (WGS) entry which is preliminary data.</text>
</comment>
<dbReference type="InterPro" id="IPR008551">
    <property type="entry name" value="TANGO2"/>
</dbReference>
<dbReference type="EMBL" id="RYZW01002762">
    <property type="protein sequence ID" value="TDZ27631.1"/>
    <property type="molecule type" value="Genomic_DNA"/>
</dbReference>
<dbReference type="PANTHER" id="PTHR17985:SF8">
    <property type="entry name" value="TRANSPORT AND GOLGI ORGANIZATION PROTEIN 2 HOMOLOG"/>
    <property type="match status" value="1"/>
</dbReference>
<dbReference type="Proteomes" id="UP000295703">
    <property type="component" value="Unassembled WGS sequence"/>
</dbReference>
<dbReference type="PANTHER" id="PTHR17985">
    <property type="entry name" value="SER/THR-RICH PROTEIN T10 IN DGCR REGION"/>
    <property type="match status" value="1"/>
</dbReference>
<dbReference type="AlphaFoldDB" id="A0A4R8PPS5"/>
<keyword evidence="4" id="KW-1185">Reference proteome</keyword>
<dbReference type="GO" id="GO:0005794">
    <property type="term" value="C:Golgi apparatus"/>
    <property type="evidence" value="ECO:0007669"/>
    <property type="project" value="TreeGrafter"/>
</dbReference>
<gene>
    <name evidence="3" type="ORF">CTRI78_v012025</name>
    <name evidence="2" type="ORF">CTRI78_v012217</name>
</gene>
<feature type="region of interest" description="Disordered" evidence="1">
    <location>
        <begin position="134"/>
        <end position="153"/>
    </location>
</feature>
<reference evidence="2 4" key="1">
    <citation type="submission" date="2018-12" db="EMBL/GenBank/DDBJ databases">
        <title>Genome sequence and assembly of Colletotrichum trifolii.</title>
        <authorList>
            <person name="Gan P."/>
            <person name="Shirasu K."/>
        </authorList>
    </citation>
    <scope>NUCLEOTIDE SEQUENCE [LARGE SCALE GENOMIC DNA]</scope>
    <source>
        <strain evidence="2 4">543-2</strain>
    </source>
</reference>
<evidence type="ECO:0000313" key="4">
    <source>
        <dbReference type="Proteomes" id="UP000295703"/>
    </source>
</evidence>
<dbReference type="GO" id="GO:0009306">
    <property type="term" value="P:protein secretion"/>
    <property type="evidence" value="ECO:0007669"/>
    <property type="project" value="TreeGrafter"/>
</dbReference>
<accession>A0A4R8PPS5</accession>
<protein>
    <submittedName>
        <fullName evidence="2">Transport and Golgi organization protein 2-like protein</fullName>
    </submittedName>
</protein>
<dbReference type="GO" id="GO:0007030">
    <property type="term" value="P:Golgi organization"/>
    <property type="evidence" value="ECO:0007669"/>
    <property type="project" value="TreeGrafter"/>
</dbReference>
<evidence type="ECO:0000313" key="3">
    <source>
        <dbReference type="EMBL" id="TDZ28350.1"/>
    </source>
</evidence>
<dbReference type="EMBL" id="RYZW01001601">
    <property type="protein sequence ID" value="TDZ28350.1"/>
    <property type="molecule type" value="Genomic_DNA"/>
</dbReference>
<evidence type="ECO:0000256" key="1">
    <source>
        <dbReference type="SAM" id="MobiDB-lite"/>
    </source>
</evidence>
<dbReference type="Pfam" id="PF05742">
    <property type="entry name" value="TANGO2"/>
    <property type="match status" value="1"/>
</dbReference>
<proteinExistence type="predicted"/>
<sequence length="382" mass="41433">MCIVLVTTAHPDYALIVIDNRDEFILRPTSRPHWWSHPSGASVLSSRDLERAEKGTWLGITRTGQLAVLTNYRETDPGNADHPVHAARSRGGMVTAWLGSDPAEPAAASVDRLVRDGGVKGVGGFSMVAAKLRRKRGGEGEKTTQQQQQQQQQPARALEGIAVVSNRCDDAHDVPWIGEARGEVYGLSNTVYDDPEAWPKVESGRRLVGEVVREAVAAGADEEALARRLFGVLDTDTLPPRPPGANLADCVGDLKRSIFIPAIGDEGHRRAMREAVEKGPMSAAAAAAAAEGKREGVGLLATDEDRRAAESLRLGERPGPPARGDLGFEVGLYGTQRQTIIMVDWEGNVTYRERALWDGDGNPIERGHGDEVFRFKIEGWES</sequence>
<name>A0A4R8PPS5_COLTR</name>
<evidence type="ECO:0000313" key="2">
    <source>
        <dbReference type="EMBL" id="TDZ27631.1"/>
    </source>
</evidence>
<organism evidence="2 4">
    <name type="scientific">Colletotrichum trifolii</name>
    <dbReference type="NCBI Taxonomy" id="5466"/>
    <lineage>
        <taxon>Eukaryota</taxon>
        <taxon>Fungi</taxon>
        <taxon>Dikarya</taxon>
        <taxon>Ascomycota</taxon>
        <taxon>Pezizomycotina</taxon>
        <taxon>Sordariomycetes</taxon>
        <taxon>Hypocreomycetidae</taxon>
        <taxon>Glomerellales</taxon>
        <taxon>Glomerellaceae</taxon>
        <taxon>Colletotrichum</taxon>
        <taxon>Colletotrichum orbiculare species complex</taxon>
    </lineage>
</organism>